<dbReference type="PATRIC" id="fig|226910.6.peg.1393"/>
<reference evidence="1 2" key="1">
    <citation type="submission" date="2015-01" db="EMBL/GenBank/DDBJ databases">
        <title>Complete genome of Pseudomonas batumici UCM B-321 producer of the batumin antibiotic with strong antistaphilococcal and potential anticancer activity.</title>
        <authorList>
            <person name="Klochko V.V."/>
            <person name="Zelena L.B."/>
            <person name="Elena K.A."/>
            <person name="Reva O.N."/>
        </authorList>
    </citation>
    <scope>NUCLEOTIDE SEQUENCE [LARGE SCALE GENOMIC DNA]</scope>
    <source>
        <strain evidence="1 2">UCM B-321</strain>
    </source>
</reference>
<evidence type="ECO:0000313" key="1">
    <source>
        <dbReference type="EMBL" id="KIH84721.1"/>
    </source>
</evidence>
<gene>
    <name evidence="1" type="ORF">UCMB321_1401</name>
</gene>
<organism evidence="1 2">
    <name type="scientific">Pseudomonas batumici</name>
    <dbReference type="NCBI Taxonomy" id="226910"/>
    <lineage>
        <taxon>Bacteria</taxon>
        <taxon>Pseudomonadati</taxon>
        <taxon>Pseudomonadota</taxon>
        <taxon>Gammaproteobacteria</taxon>
        <taxon>Pseudomonadales</taxon>
        <taxon>Pseudomonadaceae</taxon>
        <taxon>Pseudomonas</taxon>
    </lineage>
</organism>
<name>A0A0C2I6A6_9PSED</name>
<keyword evidence="2" id="KW-1185">Reference proteome</keyword>
<dbReference type="AlphaFoldDB" id="A0A0C2I6A6"/>
<protein>
    <submittedName>
        <fullName evidence="1">Uncharacterized protein</fullName>
    </submittedName>
</protein>
<dbReference type="Proteomes" id="UP000031535">
    <property type="component" value="Unassembled WGS sequence"/>
</dbReference>
<sequence length="48" mass="5619">MPGIRARNARPHMTDLLQRCFGYILYSYFIFIMSFIFSSSSSSKSNYL</sequence>
<evidence type="ECO:0000313" key="2">
    <source>
        <dbReference type="Proteomes" id="UP000031535"/>
    </source>
</evidence>
<comment type="caution">
    <text evidence="1">The sequence shown here is derived from an EMBL/GenBank/DDBJ whole genome shotgun (WGS) entry which is preliminary data.</text>
</comment>
<dbReference type="EMBL" id="JXDG01000014">
    <property type="protein sequence ID" value="KIH84721.1"/>
    <property type="molecule type" value="Genomic_DNA"/>
</dbReference>
<accession>A0A0C2I6A6</accession>
<proteinExistence type="predicted"/>